<evidence type="ECO:0000313" key="1">
    <source>
        <dbReference type="EMBL" id="KZX10829.1"/>
    </source>
</evidence>
<gene>
    <name evidence="1" type="ORF">MBCUR_16270</name>
</gene>
<dbReference type="EMBL" id="LWMV01000201">
    <property type="protein sequence ID" value="KZX10829.1"/>
    <property type="molecule type" value="Genomic_DNA"/>
</dbReference>
<accession>A0A165ZKA9</accession>
<reference evidence="1 2" key="1">
    <citation type="submission" date="2016-04" db="EMBL/GenBank/DDBJ databases">
        <title>Genome sequence of Methanobrevibacter curvatus DSM 11111.</title>
        <authorList>
            <person name="Poehlein A."/>
            <person name="Seedorf H."/>
            <person name="Daniel R."/>
        </authorList>
    </citation>
    <scope>NUCLEOTIDE SEQUENCE [LARGE SCALE GENOMIC DNA]</scope>
    <source>
        <strain evidence="1 2">DSM 11111</strain>
    </source>
</reference>
<dbReference type="AlphaFoldDB" id="A0A165ZKA9"/>
<comment type="caution">
    <text evidence="1">The sequence shown here is derived from an EMBL/GenBank/DDBJ whole genome shotgun (WGS) entry which is preliminary data.</text>
</comment>
<protein>
    <submittedName>
        <fullName evidence="1">Uncharacterized protein</fullName>
    </submittedName>
</protein>
<dbReference type="PATRIC" id="fig|49547.3.peg.1735"/>
<evidence type="ECO:0000313" key="2">
    <source>
        <dbReference type="Proteomes" id="UP000077245"/>
    </source>
</evidence>
<sequence length="61" mass="7279">MGYYFADWKYDNDFKDDEGREAVVALCNKVINLIEKFRDNPDNDDMDDLIWYGFSDLMSQI</sequence>
<keyword evidence="2" id="KW-1185">Reference proteome</keyword>
<organism evidence="1 2">
    <name type="scientific">Methanobrevibacter curvatus</name>
    <dbReference type="NCBI Taxonomy" id="49547"/>
    <lineage>
        <taxon>Archaea</taxon>
        <taxon>Methanobacteriati</taxon>
        <taxon>Methanobacteriota</taxon>
        <taxon>Methanomada group</taxon>
        <taxon>Methanobacteria</taxon>
        <taxon>Methanobacteriales</taxon>
        <taxon>Methanobacteriaceae</taxon>
        <taxon>Methanobrevibacter</taxon>
    </lineage>
</organism>
<dbReference type="Proteomes" id="UP000077245">
    <property type="component" value="Unassembled WGS sequence"/>
</dbReference>
<dbReference type="RefSeq" id="WP_067092415.1">
    <property type="nucleotide sequence ID" value="NZ_LWMV01000201.1"/>
</dbReference>
<proteinExistence type="predicted"/>
<name>A0A165ZKA9_9EURY</name>